<reference evidence="1 2" key="1">
    <citation type="submission" date="2016-10" db="EMBL/GenBank/DDBJ databases">
        <authorList>
            <person name="de Groot N.N."/>
        </authorList>
    </citation>
    <scope>NUCLEOTIDE SEQUENCE [LARGE SCALE GENOMIC DNA]</scope>
    <source>
        <strain evidence="2">KMM 9023,NRIC 0796,JCM 17311,KCTC 23692</strain>
    </source>
</reference>
<protein>
    <submittedName>
        <fullName evidence="1">Uncharacterized protein</fullName>
    </submittedName>
</protein>
<keyword evidence="2" id="KW-1185">Reference proteome</keyword>
<accession>A0A1I6EM88</accession>
<dbReference type="Proteomes" id="UP000199302">
    <property type="component" value="Unassembled WGS sequence"/>
</dbReference>
<name>A0A1I6EM88_9RHOB</name>
<evidence type="ECO:0000313" key="1">
    <source>
        <dbReference type="EMBL" id="SFR18903.1"/>
    </source>
</evidence>
<dbReference type="AlphaFoldDB" id="A0A1I6EM88"/>
<organism evidence="1 2">
    <name type="scientific">Poseidonocella sedimentorum</name>
    <dbReference type="NCBI Taxonomy" id="871652"/>
    <lineage>
        <taxon>Bacteria</taxon>
        <taxon>Pseudomonadati</taxon>
        <taxon>Pseudomonadota</taxon>
        <taxon>Alphaproteobacteria</taxon>
        <taxon>Rhodobacterales</taxon>
        <taxon>Roseobacteraceae</taxon>
        <taxon>Poseidonocella</taxon>
    </lineage>
</organism>
<gene>
    <name evidence="1" type="ORF">SAMN04515673_11512</name>
</gene>
<dbReference type="OrthoDB" id="7822108at2"/>
<proteinExistence type="predicted"/>
<sequence length="318" mass="35120">MSDLQRMAELERQLSELEALEEEAESDGDVVGRLSFKTRLDIVATELAALRARDARVAEVAILFDGAPVEGSRTIDATFAAQALTYFQAVVTRLFASNLKGELAARGKIKGADLAALNIRGIATGSFGFILEEKDARQASAVKTPIRESLEEAAALFEEFTQENEDEFLIDVDDINPRVFRALAQFFRHLEKNEAALKANLPDRQYSFDRAGIERAYRRISETNVKIEPVIWVGTLVGLSPIKRTFDFKRDGAQEIVSGKFSHQVSQDYLERIEGDQGITLGARFTAKIEIGTIRKPDGSISVSYTVTDLVDAPSAEV</sequence>
<dbReference type="EMBL" id="FOYI01000015">
    <property type="protein sequence ID" value="SFR18903.1"/>
    <property type="molecule type" value="Genomic_DNA"/>
</dbReference>
<dbReference type="RefSeq" id="WP_092082367.1">
    <property type="nucleotide sequence ID" value="NZ_FOYI01000015.1"/>
</dbReference>
<evidence type="ECO:0000313" key="2">
    <source>
        <dbReference type="Proteomes" id="UP000199302"/>
    </source>
</evidence>